<protein>
    <submittedName>
        <fullName evidence="1">Uncharacterized protein</fullName>
    </submittedName>
</protein>
<dbReference type="RefSeq" id="WP_085893085.1">
    <property type="nucleotide sequence ID" value="NZ_FWFL01000007.1"/>
</dbReference>
<evidence type="ECO:0000313" key="1">
    <source>
        <dbReference type="EMBL" id="SLN53860.1"/>
    </source>
</evidence>
<evidence type="ECO:0000313" key="2">
    <source>
        <dbReference type="Proteomes" id="UP000193827"/>
    </source>
</evidence>
<dbReference type="AlphaFoldDB" id="A0A1Y5T1I9"/>
<dbReference type="OrthoDB" id="8430253at2"/>
<dbReference type="Proteomes" id="UP000193827">
    <property type="component" value="Unassembled WGS sequence"/>
</dbReference>
<dbReference type="EMBL" id="FWFL01000007">
    <property type="protein sequence ID" value="SLN53860.1"/>
    <property type="molecule type" value="Genomic_DNA"/>
</dbReference>
<dbReference type="InterPro" id="IPR046578">
    <property type="entry name" value="DUF6638"/>
</dbReference>
<keyword evidence="2" id="KW-1185">Reference proteome</keyword>
<accession>A0A1Y5T1I9</accession>
<name>A0A1Y5T1I9_9RHOB</name>
<dbReference type="Pfam" id="PF20343">
    <property type="entry name" value="DUF6638"/>
    <property type="match status" value="1"/>
</dbReference>
<reference evidence="1 2" key="1">
    <citation type="submission" date="2017-03" db="EMBL/GenBank/DDBJ databases">
        <authorList>
            <person name="Afonso C.L."/>
            <person name="Miller P.J."/>
            <person name="Scott M.A."/>
            <person name="Spackman E."/>
            <person name="Goraichik I."/>
            <person name="Dimitrov K.M."/>
            <person name="Suarez D.L."/>
            <person name="Swayne D.E."/>
        </authorList>
    </citation>
    <scope>NUCLEOTIDE SEQUENCE [LARGE SCALE GENOMIC DNA]</scope>
    <source>
        <strain evidence="1 2">CECT 8287</strain>
    </source>
</reference>
<organism evidence="1 2">
    <name type="scientific">Roseovarius litorisediminis</name>
    <dbReference type="NCBI Taxonomy" id="1312363"/>
    <lineage>
        <taxon>Bacteria</taxon>
        <taxon>Pseudomonadati</taxon>
        <taxon>Pseudomonadota</taxon>
        <taxon>Alphaproteobacteria</taxon>
        <taxon>Rhodobacterales</taxon>
        <taxon>Roseobacteraceae</taxon>
        <taxon>Roseovarius</taxon>
    </lineage>
</organism>
<gene>
    <name evidence="1" type="ORF">PEL8287_02863</name>
</gene>
<sequence>MNRLIKSGLMFGNLVHVSSPALVERYNRALKHLTGKTTQLTDFYIDFSGFSPEIGFELDDTLYLNHAGVNRQFILLTTNQKTAPLLEAKFSTSRGILRQFIEENEDALFALTARDAVAGELVNSVYDMSSPARLFDIRRITIEADTTGGAIRQAQKLDTKVAQFLNDQDAWFDDVLISQMITLAGETGDVVRNPIKLKEMSFDQRNYWTDHFGGIYLFQDVDHPALITGGDKAILNDLPIDHVFDLSERNRIARFLELNDLAEPIVKARGVDAGAILRQKMDFILVDALAGQGVPIEGRSRTDMRRLAREHAGKLPKEFHALAALVNWAENGGPWPRITSEHPAYFYTLRAAAHKDADLINMLLSQLTSKDIRQLFICHKPLFYELYQHWPDEKKDYVVEFLRNEYQIDKVGARKALFGREAPMEDMVARVGPWGAVRK</sequence>
<proteinExistence type="predicted"/>